<dbReference type="SUPFAM" id="SSF55874">
    <property type="entry name" value="ATPase domain of HSP90 chaperone/DNA topoisomerase II/histidine kinase"/>
    <property type="match status" value="1"/>
</dbReference>
<name>A0A7W4UUG7_LEIAQ</name>
<dbReference type="CDD" id="cd00082">
    <property type="entry name" value="HisKA"/>
    <property type="match status" value="1"/>
</dbReference>
<evidence type="ECO:0000313" key="15">
    <source>
        <dbReference type="Proteomes" id="UP000538196"/>
    </source>
</evidence>
<comment type="catalytic activity">
    <reaction evidence="1">
        <text>ATP + protein L-histidine = ADP + protein N-phospho-L-histidine.</text>
        <dbReference type="EC" id="2.7.13.3"/>
    </reaction>
</comment>
<dbReference type="InterPro" id="IPR036890">
    <property type="entry name" value="HATPase_C_sf"/>
</dbReference>
<accession>A0A7W4UUG7</accession>
<protein>
    <recommendedName>
        <fullName evidence="4">histidine kinase</fullName>
        <ecNumber evidence="4">2.7.13.3</ecNumber>
    </recommendedName>
</protein>
<evidence type="ECO:0000256" key="9">
    <source>
        <dbReference type="ARBA" id="ARBA00023136"/>
    </source>
</evidence>
<evidence type="ECO:0000256" key="8">
    <source>
        <dbReference type="ARBA" id="ARBA00023012"/>
    </source>
</evidence>
<dbReference type="Pfam" id="PF13426">
    <property type="entry name" value="PAS_9"/>
    <property type="match status" value="1"/>
</dbReference>
<dbReference type="InterPro" id="IPR050736">
    <property type="entry name" value="Sensor_HK_Regulatory"/>
</dbReference>
<dbReference type="InterPro" id="IPR003594">
    <property type="entry name" value="HATPase_dom"/>
</dbReference>
<dbReference type="InterPro" id="IPR000014">
    <property type="entry name" value="PAS"/>
</dbReference>
<feature type="domain" description="PAS" evidence="12">
    <location>
        <begin position="226"/>
        <end position="255"/>
    </location>
</feature>
<dbReference type="InterPro" id="IPR001610">
    <property type="entry name" value="PAC"/>
</dbReference>
<proteinExistence type="predicted"/>
<dbReference type="FunFam" id="3.30.565.10:FF:000006">
    <property type="entry name" value="Sensor histidine kinase WalK"/>
    <property type="match status" value="1"/>
</dbReference>
<keyword evidence="5" id="KW-0597">Phosphoprotein</keyword>
<evidence type="ECO:0000256" key="10">
    <source>
        <dbReference type="SAM" id="Phobius"/>
    </source>
</evidence>
<dbReference type="InterPro" id="IPR003661">
    <property type="entry name" value="HisK_dim/P_dom"/>
</dbReference>
<evidence type="ECO:0000259" key="12">
    <source>
        <dbReference type="PROSITE" id="PS50112"/>
    </source>
</evidence>
<dbReference type="PANTHER" id="PTHR43711:SF1">
    <property type="entry name" value="HISTIDINE KINASE 1"/>
    <property type="match status" value="1"/>
</dbReference>
<dbReference type="GO" id="GO:0005886">
    <property type="term" value="C:plasma membrane"/>
    <property type="evidence" value="ECO:0007669"/>
    <property type="project" value="UniProtKB-SubCell"/>
</dbReference>
<gene>
    <name evidence="14" type="ORF">FHX33_000705</name>
</gene>
<feature type="transmembrane region" description="Helical" evidence="10">
    <location>
        <begin position="21"/>
        <end position="42"/>
    </location>
</feature>
<evidence type="ECO:0000256" key="4">
    <source>
        <dbReference type="ARBA" id="ARBA00012438"/>
    </source>
</evidence>
<dbReference type="PROSITE" id="PS50113">
    <property type="entry name" value="PAC"/>
    <property type="match status" value="1"/>
</dbReference>
<feature type="transmembrane region" description="Helical" evidence="10">
    <location>
        <begin position="73"/>
        <end position="92"/>
    </location>
</feature>
<dbReference type="PROSITE" id="PS50112">
    <property type="entry name" value="PAS"/>
    <property type="match status" value="1"/>
</dbReference>
<evidence type="ECO:0000256" key="3">
    <source>
        <dbReference type="ARBA" id="ARBA00004236"/>
    </source>
</evidence>
<comment type="cofactor">
    <cofactor evidence="2">
        <name>a divalent metal cation</name>
        <dbReference type="ChEBI" id="CHEBI:60240"/>
    </cofactor>
</comment>
<dbReference type="SMART" id="SM00387">
    <property type="entry name" value="HATPase_c"/>
    <property type="match status" value="1"/>
</dbReference>
<evidence type="ECO:0000256" key="7">
    <source>
        <dbReference type="ARBA" id="ARBA00022777"/>
    </source>
</evidence>
<dbReference type="EC" id="2.7.13.3" evidence="4"/>
<keyword evidence="7" id="KW-0418">Kinase</keyword>
<reference evidence="14 15" key="1">
    <citation type="submission" date="2020-08" db="EMBL/GenBank/DDBJ databases">
        <title>Sequencing the genomes of 1000 actinobacteria strains.</title>
        <authorList>
            <person name="Klenk H.-P."/>
        </authorList>
    </citation>
    <scope>NUCLEOTIDE SEQUENCE [LARGE SCALE GENOMIC DNA]</scope>
    <source>
        <strain evidence="14 15">DSM 20146</strain>
    </source>
</reference>
<evidence type="ECO:0000256" key="5">
    <source>
        <dbReference type="ARBA" id="ARBA00022553"/>
    </source>
</evidence>
<dbReference type="SMART" id="SM00086">
    <property type="entry name" value="PAC"/>
    <property type="match status" value="1"/>
</dbReference>
<dbReference type="CDD" id="cd00075">
    <property type="entry name" value="HATPase"/>
    <property type="match status" value="1"/>
</dbReference>
<evidence type="ECO:0000256" key="6">
    <source>
        <dbReference type="ARBA" id="ARBA00022679"/>
    </source>
</evidence>
<dbReference type="EMBL" id="JACHVP010000001">
    <property type="protein sequence ID" value="MBB2965973.1"/>
    <property type="molecule type" value="Genomic_DNA"/>
</dbReference>
<dbReference type="InterPro" id="IPR035965">
    <property type="entry name" value="PAS-like_dom_sf"/>
</dbReference>
<evidence type="ECO:0000256" key="2">
    <source>
        <dbReference type="ARBA" id="ARBA00001968"/>
    </source>
</evidence>
<feature type="domain" description="Histidine kinase" evidence="11">
    <location>
        <begin position="358"/>
        <end position="577"/>
    </location>
</feature>
<dbReference type="Proteomes" id="UP000538196">
    <property type="component" value="Unassembled WGS sequence"/>
</dbReference>
<evidence type="ECO:0000259" key="11">
    <source>
        <dbReference type="PROSITE" id="PS50109"/>
    </source>
</evidence>
<dbReference type="InterPro" id="IPR000700">
    <property type="entry name" value="PAS-assoc_C"/>
</dbReference>
<dbReference type="GO" id="GO:0000155">
    <property type="term" value="F:phosphorelay sensor kinase activity"/>
    <property type="evidence" value="ECO:0007669"/>
    <property type="project" value="InterPro"/>
</dbReference>
<dbReference type="InterPro" id="IPR004358">
    <property type="entry name" value="Sig_transdc_His_kin-like_C"/>
</dbReference>
<evidence type="ECO:0000259" key="13">
    <source>
        <dbReference type="PROSITE" id="PS50113"/>
    </source>
</evidence>
<comment type="subcellular location">
    <subcellularLocation>
        <location evidence="3">Cell membrane</location>
    </subcellularLocation>
</comment>
<dbReference type="Gene3D" id="3.30.450.20">
    <property type="entry name" value="PAS domain"/>
    <property type="match status" value="1"/>
</dbReference>
<keyword evidence="8" id="KW-0902">Two-component regulatory system</keyword>
<dbReference type="InterPro" id="IPR005467">
    <property type="entry name" value="His_kinase_dom"/>
</dbReference>
<dbReference type="Gene3D" id="1.10.287.130">
    <property type="match status" value="1"/>
</dbReference>
<keyword evidence="9 10" id="KW-0472">Membrane</keyword>
<keyword evidence="10" id="KW-0812">Transmembrane</keyword>
<dbReference type="SUPFAM" id="SSF47384">
    <property type="entry name" value="Homodimeric domain of signal transducing histidine kinase"/>
    <property type="match status" value="1"/>
</dbReference>
<dbReference type="FunFam" id="1.10.287.130:FF:000001">
    <property type="entry name" value="Two-component sensor histidine kinase"/>
    <property type="match status" value="1"/>
</dbReference>
<dbReference type="Pfam" id="PF00512">
    <property type="entry name" value="HisKA"/>
    <property type="match status" value="1"/>
</dbReference>
<organism evidence="14 15">
    <name type="scientific">Leifsonia aquatica</name>
    <name type="common">Corynebacterium aquaticum</name>
    <dbReference type="NCBI Taxonomy" id="144185"/>
    <lineage>
        <taxon>Bacteria</taxon>
        <taxon>Bacillati</taxon>
        <taxon>Actinomycetota</taxon>
        <taxon>Actinomycetes</taxon>
        <taxon>Micrococcales</taxon>
        <taxon>Microbacteriaceae</taxon>
        <taxon>Leifsonia</taxon>
    </lineage>
</organism>
<feature type="transmembrane region" description="Helical" evidence="10">
    <location>
        <begin position="98"/>
        <end position="114"/>
    </location>
</feature>
<dbReference type="PANTHER" id="PTHR43711">
    <property type="entry name" value="TWO-COMPONENT HISTIDINE KINASE"/>
    <property type="match status" value="1"/>
</dbReference>
<sequence>MTIDRLLSRLPIDSPSVFMKQLPTLVGFLLAVAVVLIPDFVPVEHPDYVWASIAVIAVATILAGVLPWHRINAGWITVVPVLSMLAIGLLRLGTGGSTSPIAVVLLLPFIWIATEEGRRNILIATAGMFVVLLAPLYVTGVPGTAVDLVRALFSPVIYFIVATVINEIAHRLRAQLAVTKAAAEQRAELLADAVTAQDELVLNEARLKTANRLIQSIWNAVTEQSVIGTDLDGLIDVWNPGAEKMFGLTEKQVVDGERHVVEFHLASELEERLRDMDARFTTVASADDFSALVDTVRAGYADVRDWTYVRPDGKRVPVQVAATPRIDENGHRVGFIFVATDMTQAREFARLKDEFVGLISHELRTPLSSILGYLELMRDDDESPLSEEQLQYLAVAERNAHRLLRLVGDLLFTAQVESGRFPLDIKDVELGSVVAASVETARPIASAAGVTLVSEVPEERAEVRGDAVRLGQAVDNLISNAVKFTPSGGTVTVALQPGAAEDVIAVTDTGIGIPAVELSQLSQRFFRASTATRNAVPGVGLGLTITKAIVTAHGGRLDIASEEGVGTSISIVLPVETPQPVVDALPGADSLPSAGSLRGAAS</sequence>
<keyword evidence="15" id="KW-1185">Reference proteome</keyword>
<keyword evidence="6" id="KW-0808">Transferase</keyword>
<feature type="transmembrane region" description="Helical" evidence="10">
    <location>
        <begin position="48"/>
        <end position="66"/>
    </location>
</feature>
<dbReference type="CDD" id="cd00130">
    <property type="entry name" value="PAS"/>
    <property type="match status" value="1"/>
</dbReference>
<dbReference type="SUPFAM" id="SSF55785">
    <property type="entry name" value="PYP-like sensor domain (PAS domain)"/>
    <property type="match status" value="1"/>
</dbReference>
<keyword evidence="10" id="KW-1133">Transmembrane helix</keyword>
<feature type="transmembrane region" description="Helical" evidence="10">
    <location>
        <begin position="121"/>
        <end position="139"/>
    </location>
</feature>
<dbReference type="InterPro" id="IPR036097">
    <property type="entry name" value="HisK_dim/P_sf"/>
</dbReference>
<feature type="domain" description="PAC" evidence="13">
    <location>
        <begin position="302"/>
        <end position="354"/>
    </location>
</feature>
<dbReference type="AlphaFoldDB" id="A0A7W4UUG7"/>
<dbReference type="PRINTS" id="PR00344">
    <property type="entry name" value="BCTRLSENSOR"/>
</dbReference>
<dbReference type="Gene3D" id="3.30.565.10">
    <property type="entry name" value="Histidine kinase-like ATPase, C-terminal domain"/>
    <property type="match status" value="1"/>
</dbReference>
<dbReference type="NCBIfam" id="TIGR00229">
    <property type="entry name" value="sensory_box"/>
    <property type="match status" value="1"/>
</dbReference>
<dbReference type="RefSeq" id="WP_021762687.1">
    <property type="nucleotide sequence ID" value="NZ_JACHVP010000001.1"/>
</dbReference>
<evidence type="ECO:0000313" key="14">
    <source>
        <dbReference type="EMBL" id="MBB2965973.1"/>
    </source>
</evidence>
<dbReference type="GO" id="GO:0005509">
    <property type="term" value="F:calcium ion binding"/>
    <property type="evidence" value="ECO:0007669"/>
    <property type="project" value="UniProtKB-ARBA"/>
</dbReference>
<dbReference type="PROSITE" id="PS50109">
    <property type="entry name" value="HIS_KIN"/>
    <property type="match status" value="1"/>
</dbReference>
<dbReference type="SMART" id="SM00388">
    <property type="entry name" value="HisKA"/>
    <property type="match status" value="1"/>
</dbReference>
<comment type="caution">
    <text evidence="14">The sequence shown here is derived from an EMBL/GenBank/DDBJ whole genome shotgun (WGS) entry which is preliminary data.</text>
</comment>
<evidence type="ECO:0000256" key="1">
    <source>
        <dbReference type="ARBA" id="ARBA00000085"/>
    </source>
</evidence>
<dbReference type="Pfam" id="PF02518">
    <property type="entry name" value="HATPase_c"/>
    <property type="match status" value="1"/>
</dbReference>